<dbReference type="Pfam" id="PF00905">
    <property type="entry name" value="Transpeptidase"/>
    <property type="match status" value="1"/>
</dbReference>
<keyword evidence="5 16" id="KW-0121">Carboxypeptidase</keyword>
<feature type="domain" description="Penicillin-binding protein dimerisation" evidence="15">
    <location>
        <begin position="56"/>
        <end position="227"/>
    </location>
</feature>
<keyword evidence="12" id="KW-0472">Membrane</keyword>
<protein>
    <submittedName>
        <fullName evidence="16">Penicillin-binding protein 2</fullName>
        <ecNumber evidence="16">3.4.16.4</ecNumber>
    </submittedName>
</protein>
<sequence length="645" mass="70498">MKINHPLVRRRRARTVYGTLLALLGVLALAFFRVQVVRSSTYQLSAESNRLRPLDLPAPRGTVFDRNGRVIADNVPGWAITLLPAPVDSMVATLERLQEVLPHLAASRERLETEARDGRGLQPLVVDGDAAYEQVAALEERRSEFPGVFIETRPIRRYYGGAAVGHLMGYIGEIDGEELASEFYDREPYEQGLTVGKGVGIERQYEHLLQGVKGVRYVEVDARRRIVGDFAGIETRPAVPGQDIHLAIDLELQEWIHRIFPDSMMGAVVALDPADGNVLALYSAPSFDPNLFVGGIPDSTWNALNTDPRRPMYNKAVLGRFAPASPFKLAVAAMGLDLGVVRPDERMPQPCTGGFQYGRYWRCWDAGGHGDIDLLEAVQHSCDVYFYQLGLRIGLQRLLQESTDLGFSSTCGVDLPAESRGIFPQGLEFWEEAYGYAPNESEVLSLSIGQGPNSQTPLKMAQFYTALARDGSAPAPRIYPDGPAPERDPWRLDLSDEALAVLREGLRRVTALGGTAHMASLEHWDLFGKTGTGESNQSQAGLVDTDAWFAGMAGPRGGDPEIVIVVLVQSGGGGSSTAAPIMAKAADFYLRRKHGMEVDTIQTLREHIMTRGYPEWYQTILQDAERAVPVSGSGAGVDSAPDGGR</sequence>
<organism evidence="16 17">
    <name type="scientific">Gaopeijia maritima</name>
    <dbReference type="NCBI Taxonomy" id="3119007"/>
    <lineage>
        <taxon>Bacteria</taxon>
        <taxon>Pseudomonadati</taxon>
        <taxon>Gemmatimonadota</taxon>
        <taxon>Longimicrobiia</taxon>
        <taxon>Gaopeijiales</taxon>
        <taxon>Gaopeijiaceae</taxon>
        <taxon>Gaopeijia</taxon>
    </lineage>
</organism>
<dbReference type="NCBIfam" id="TIGR03423">
    <property type="entry name" value="pbp2_mrdA"/>
    <property type="match status" value="1"/>
</dbReference>
<dbReference type="InterPro" id="IPR050515">
    <property type="entry name" value="Beta-lactam/transpept"/>
</dbReference>
<dbReference type="EMBL" id="JBBHLI010000002">
    <property type="protein sequence ID" value="MEK9500588.1"/>
    <property type="molecule type" value="Genomic_DNA"/>
</dbReference>
<evidence type="ECO:0000256" key="10">
    <source>
        <dbReference type="ARBA" id="ARBA00022984"/>
    </source>
</evidence>
<keyword evidence="3" id="KW-1003">Cell membrane</keyword>
<evidence type="ECO:0000259" key="15">
    <source>
        <dbReference type="Pfam" id="PF03717"/>
    </source>
</evidence>
<evidence type="ECO:0000256" key="6">
    <source>
        <dbReference type="ARBA" id="ARBA00022670"/>
    </source>
</evidence>
<dbReference type="InterPro" id="IPR017790">
    <property type="entry name" value="Penicillin-binding_protein_2"/>
</dbReference>
<dbReference type="Gene3D" id="3.40.710.10">
    <property type="entry name" value="DD-peptidase/beta-lactamase superfamily"/>
    <property type="match status" value="1"/>
</dbReference>
<keyword evidence="10" id="KW-0573">Peptidoglycan synthesis</keyword>
<evidence type="ECO:0000256" key="11">
    <source>
        <dbReference type="ARBA" id="ARBA00022989"/>
    </source>
</evidence>
<evidence type="ECO:0000256" key="12">
    <source>
        <dbReference type="ARBA" id="ARBA00023136"/>
    </source>
</evidence>
<evidence type="ECO:0000259" key="14">
    <source>
        <dbReference type="Pfam" id="PF00905"/>
    </source>
</evidence>
<evidence type="ECO:0000256" key="13">
    <source>
        <dbReference type="ARBA" id="ARBA00023316"/>
    </source>
</evidence>
<keyword evidence="7" id="KW-0812">Transmembrane</keyword>
<dbReference type="EC" id="3.4.16.4" evidence="16"/>
<dbReference type="Proteomes" id="UP001484239">
    <property type="component" value="Unassembled WGS sequence"/>
</dbReference>
<dbReference type="Gene3D" id="3.90.1310.10">
    <property type="entry name" value="Penicillin-binding protein 2a (Domain 2)"/>
    <property type="match status" value="1"/>
</dbReference>
<keyword evidence="6" id="KW-0645">Protease</keyword>
<feature type="domain" description="Penicillin-binding protein transpeptidase" evidence="14">
    <location>
        <begin position="266"/>
        <end position="585"/>
    </location>
</feature>
<comment type="caution">
    <text evidence="16">The sequence shown here is derived from an EMBL/GenBank/DDBJ whole genome shotgun (WGS) entry which is preliminary data.</text>
</comment>
<evidence type="ECO:0000256" key="1">
    <source>
        <dbReference type="ARBA" id="ARBA00004167"/>
    </source>
</evidence>
<dbReference type="InterPro" id="IPR005311">
    <property type="entry name" value="PBP_dimer"/>
</dbReference>
<dbReference type="PANTHER" id="PTHR30627:SF2">
    <property type="entry name" value="PEPTIDOGLYCAN D,D-TRANSPEPTIDASE MRDA"/>
    <property type="match status" value="1"/>
</dbReference>
<comment type="subcellular location">
    <subcellularLocation>
        <location evidence="2">Cell membrane</location>
    </subcellularLocation>
    <subcellularLocation>
        <location evidence="1">Membrane</location>
        <topology evidence="1">Single-pass membrane protein</topology>
    </subcellularLocation>
</comment>
<keyword evidence="17" id="KW-1185">Reference proteome</keyword>
<gene>
    <name evidence="16" type="primary">mrdA</name>
    <name evidence="16" type="ORF">WI372_06335</name>
</gene>
<dbReference type="GO" id="GO:0009002">
    <property type="term" value="F:serine-type D-Ala-D-Ala carboxypeptidase activity"/>
    <property type="evidence" value="ECO:0007669"/>
    <property type="project" value="UniProtKB-EC"/>
</dbReference>
<keyword evidence="11" id="KW-1133">Transmembrane helix</keyword>
<evidence type="ECO:0000256" key="5">
    <source>
        <dbReference type="ARBA" id="ARBA00022645"/>
    </source>
</evidence>
<keyword evidence="9" id="KW-0133">Cell shape</keyword>
<dbReference type="Pfam" id="PF03717">
    <property type="entry name" value="PBP_dimer"/>
    <property type="match status" value="1"/>
</dbReference>
<evidence type="ECO:0000313" key="16">
    <source>
        <dbReference type="EMBL" id="MEK9500588.1"/>
    </source>
</evidence>
<evidence type="ECO:0000256" key="3">
    <source>
        <dbReference type="ARBA" id="ARBA00022475"/>
    </source>
</evidence>
<keyword evidence="8 16" id="KW-0378">Hydrolase</keyword>
<reference evidence="16 17" key="1">
    <citation type="submission" date="2024-02" db="EMBL/GenBank/DDBJ databases">
        <title>A novel Gemmatimonadota bacterium.</title>
        <authorList>
            <person name="Du Z.-J."/>
            <person name="Ye Y.-Q."/>
        </authorList>
    </citation>
    <scope>NUCLEOTIDE SEQUENCE [LARGE SCALE GENOMIC DNA]</scope>
    <source>
        <strain evidence="16 17">DH-20</strain>
    </source>
</reference>
<evidence type="ECO:0000256" key="7">
    <source>
        <dbReference type="ARBA" id="ARBA00022692"/>
    </source>
</evidence>
<evidence type="ECO:0000313" key="17">
    <source>
        <dbReference type="Proteomes" id="UP001484239"/>
    </source>
</evidence>
<keyword evidence="13" id="KW-0961">Cell wall biogenesis/degradation</keyword>
<dbReference type="InterPro" id="IPR036138">
    <property type="entry name" value="PBP_dimer_sf"/>
</dbReference>
<dbReference type="InterPro" id="IPR001460">
    <property type="entry name" value="PCN-bd_Tpept"/>
</dbReference>
<dbReference type="PANTHER" id="PTHR30627">
    <property type="entry name" value="PEPTIDOGLYCAN D,D-TRANSPEPTIDASE"/>
    <property type="match status" value="1"/>
</dbReference>
<evidence type="ECO:0000256" key="4">
    <source>
        <dbReference type="ARBA" id="ARBA00022519"/>
    </source>
</evidence>
<evidence type="ECO:0000256" key="9">
    <source>
        <dbReference type="ARBA" id="ARBA00022960"/>
    </source>
</evidence>
<accession>A0ABU9E8Z6</accession>
<evidence type="ECO:0000256" key="2">
    <source>
        <dbReference type="ARBA" id="ARBA00004236"/>
    </source>
</evidence>
<proteinExistence type="predicted"/>
<keyword evidence="4" id="KW-0997">Cell inner membrane</keyword>
<name>A0ABU9E8Z6_9BACT</name>
<dbReference type="SUPFAM" id="SSF56519">
    <property type="entry name" value="Penicillin binding protein dimerisation domain"/>
    <property type="match status" value="1"/>
</dbReference>
<dbReference type="RefSeq" id="WP_405274615.1">
    <property type="nucleotide sequence ID" value="NZ_CP144380.1"/>
</dbReference>
<dbReference type="SUPFAM" id="SSF56601">
    <property type="entry name" value="beta-lactamase/transpeptidase-like"/>
    <property type="match status" value="1"/>
</dbReference>
<evidence type="ECO:0000256" key="8">
    <source>
        <dbReference type="ARBA" id="ARBA00022801"/>
    </source>
</evidence>
<dbReference type="InterPro" id="IPR012338">
    <property type="entry name" value="Beta-lactam/transpept-like"/>
</dbReference>